<dbReference type="Gramene" id="CDF40813">
    <property type="protein sequence ID" value="CDF40813"/>
    <property type="gene ID" value="CHC_T00007448001"/>
</dbReference>
<keyword evidence="6" id="KW-1185">Reference proteome</keyword>
<dbReference type="InterPro" id="IPR008978">
    <property type="entry name" value="HSP20-like_chaperone"/>
</dbReference>
<dbReference type="PROSITE" id="PS51203">
    <property type="entry name" value="CS"/>
    <property type="match status" value="1"/>
</dbReference>
<sequence length="365" mass="40743">MKNVSLAAADSHILIAKDSVEDADYVKAADEFAKAITICEDGLRTLYAARASALSAAEQFDECLKSAKEATRRFPEDASLWYWTGQALFNKKQLAEAKKSFEKAAVLEGVATMKMSYLDWASRCNNEAKTDSDEVMETVDVTGGSAQTVPRKATSNSATTPSPEKENNSGSVPLPKPKVDHTRMQWYQSSSHVTVDIYAKDVDGEQSAVSFKPSHLSVCLKRPNAPDYILDKDLHEDIVVDQSTWTFSRFKVEIRLAKANAGSTWKALDKEAQVLSAVAQAGAESRQRSKAQEERQKQWASLTEKELENYKEDDSAMSLFRTLYKDADEDVRRAMMKSYQESDGQVLSTNWDEVKKKKVVYEGKD</sequence>
<dbReference type="CDD" id="cd06463">
    <property type="entry name" value="p23_like"/>
    <property type="match status" value="1"/>
</dbReference>
<evidence type="ECO:0000313" key="6">
    <source>
        <dbReference type="Proteomes" id="UP000012073"/>
    </source>
</evidence>
<evidence type="ECO:0000256" key="2">
    <source>
        <dbReference type="SAM" id="MobiDB-lite"/>
    </source>
</evidence>
<dbReference type="KEGG" id="ccp:CHC_T00007448001"/>
<dbReference type="Gene3D" id="2.60.40.790">
    <property type="match status" value="1"/>
</dbReference>
<proteinExistence type="inferred from homology"/>
<feature type="domain" description="SGS" evidence="3">
    <location>
        <begin position="288"/>
        <end position="365"/>
    </location>
</feature>
<feature type="domain" description="CS" evidence="4">
    <location>
        <begin position="179"/>
        <end position="269"/>
    </location>
</feature>
<dbReference type="AlphaFoldDB" id="R7QSV0"/>
<protein>
    <submittedName>
        <fullName evidence="5">Uncharacterized protein</fullName>
    </submittedName>
</protein>
<dbReference type="PROSITE" id="PS51048">
    <property type="entry name" value="SGS"/>
    <property type="match status" value="1"/>
</dbReference>
<dbReference type="GeneID" id="17318825"/>
<dbReference type="InterPro" id="IPR044563">
    <property type="entry name" value="Sgt1-like"/>
</dbReference>
<dbReference type="Gene3D" id="1.25.40.10">
    <property type="entry name" value="Tetratricopeptide repeat domain"/>
    <property type="match status" value="1"/>
</dbReference>
<accession>R7QSV0</accession>
<dbReference type="STRING" id="2769.R7QSV0"/>
<name>R7QSV0_CHOCR</name>
<evidence type="ECO:0000313" key="5">
    <source>
        <dbReference type="EMBL" id="CDF40813.1"/>
    </source>
</evidence>
<dbReference type="InterPro" id="IPR011990">
    <property type="entry name" value="TPR-like_helical_dom_sf"/>
</dbReference>
<dbReference type="PhylomeDB" id="R7QSV0"/>
<feature type="region of interest" description="Disordered" evidence="2">
    <location>
        <begin position="142"/>
        <end position="178"/>
    </location>
</feature>
<dbReference type="RefSeq" id="XP_005711107.1">
    <property type="nucleotide sequence ID" value="XM_005711050.1"/>
</dbReference>
<dbReference type="SUPFAM" id="SSF49764">
    <property type="entry name" value="HSP20-like chaperones"/>
    <property type="match status" value="1"/>
</dbReference>
<comment type="similarity">
    <text evidence="1">Belongs to the SGT1 family.</text>
</comment>
<gene>
    <name evidence="5" type="ORF">CHC_T00007448001</name>
</gene>
<dbReference type="OMA" id="WIKKCEE"/>
<dbReference type="GO" id="GO:0051087">
    <property type="term" value="F:protein-folding chaperone binding"/>
    <property type="evidence" value="ECO:0007669"/>
    <property type="project" value="InterPro"/>
</dbReference>
<dbReference type="Proteomes" id="UP000012073">
    <property type="component" value="Unassembled WGS sequence"/>
</dbReference>
<dbReference type="Pfam" id="PF04969">
    <property type="entry name" value="CS"/>
    <property type="match status" value="1"/>
</dbReference>
<dbReference type="Pfam" id="PF05002">
    <property type="entry name" value="SGS"/>
    <property type="match status" value="1"/>
</dbReference>
<feature type="compositionally biased region" description="Polar residues" evidence="2">
    <location>
        <begin position="144"/>
        <end position="162"/>
    </location>
</feature>
<reference evidence="6" key="1">
    <citation type="journal article" date="2013" name="Proc. Natl. Acad. Sci. U.S.A.">
        <title>Genome structure and metabolic features in the red seaweed Chondrus crispus shed light on evolution of the Archaeplastida.</title>
        <authorList>
            <person name="Collen J."/>
            <person name="Porcel B."/>
            <person name="Carre W."/>
            <person name="Ball S.G."/>
            <person name="Chaparro C."/>
            <person name="Tonon T."/>
            <person name="Barbeyron T."/>
            <person name="Michel G."/>
            <person name="Noel B."/>
            <person name="Valentin K."/>
            <person name="Elias M."/>
            <person name="Artiguenave F."/>
            <person name="Arun A."/>
            <person name="Aury J.M."/>
            <person name="Barbosa-Neto J.F."/>
            <person name="Bothwell J.H."/>
            <person name="Bouget F.Y."/>
            <person name="Brillet L."/>
            <person name="Cabello-Hurtado F."/>
            <person name="Capella-Gutierrez S."/>
            <person name="Charrier B."/>
            <person name="Cladiere L."/>
            <person name="Cock J.M."/>
            <person name="Coelho S.M."/>
            <person name="Colleoni C."/>
            <person name="Czjzek M."/>
            <person name="Da Silva C."/>
            <person name="Delage L."/>
            <person name="Denoeud F."/>
            <person name="Deschamps P."/>
            <person name="Dittami S.M."/>
            <person name="Gabaldon T."/>
            <person name="Gachon C.M."/>
            <person name="Groisillier A."/>
            <person name="Herve C."/>
            <person name="Jabbari K."/>
            <person name="Katinka M."/>
            <person name="Kloareg B."/>
            <person name="Kowalczyk N."/>
            <person name="Labadie K."/>
            <person name="Leblanc C."/>
            <person name="Lopez P.J."/>
            <person name="McLachlan D.H."/>
            <person name="Meslet-Cladiere L."/>
            <person name="Moustafa A."/>
            <person name="Nehr Z."/>
            <person name="Nyvall Collen P."/>
            <person name="Panaud O."/>
            <person name="Partensky F."/>
            <person name="Poulain J."/>
            <person name="Rensing S.A."/>
            <person name="Rousvoal S."/>
            <person name="Samson G."/>
            <person name="Symeonidi A."/>
            <person name="Weissenbach J."/>
            <person name="Zambounis A."/>
            <person name="Wincker P."/>
            <person name="Boyen C."/>
        </authorList>
    </citation>
    <scope>NUCLEOTIDE SEQUENCE [LARGE SCALE GENOMIC DNA]</scope>
    <source>
        <strain evidence="6">cv. Stackhouse</strain>
    </source>
</reference>
<evidence type="ECO:0000259" key="3">
    <source>
        <dbReference type="PROSITE" id="PS51048"/>
    </source>
</evidence>
<dbReference type="OrthoDB" id="4061at2759"/>
<dbReference type="InterPro" id="IPR007699">
    <property type="entry name" value="SGS_dom"/>
</dbReference>
<dbReference type="InterPro" id="IPR007052">
    <property type="entry name" value="CS_dom"/>
</dbReference>
<dbReference type="SUPFAM" id="SSF48452">
    <property type="entry name" value="TPR-like"/>
    <property type="match status" value="1"/>
</dbReference>
<evidence type="ECO:0000259" key="4">
    <source>
        <dbReference type="PROSITE" id="PS51203"/>
    </source>
</evidence>
<organism evidence="5 6">
    <name type="scientific">Chondrus crispus</name>
    <name type="common">Carrageen Irish moss</name>
    <name type="synonym">Polymorpha crispa</name>
    <dbReference type="NCBI Taxonomy" id="2769"/>
    <lineage>
        <taxon>Eukaryota</taxon>
        <taxon>Rhodophyta</taxon>
        <taxon>Florideophyceae</taxon>
        <taxon>Rhodymeniophycidae</taxon>
        <taxon>Gigartinales</taxon>
        <taxon>Gigartinaceae</taxon>
        <taxon>Chondrus</taxon>
    </lineage>
</organism>
<dbReference type="EMBL" id="HG002251">
    <property type="protein sequence ID" value="CDF40813.1"/>
    <property type="molecule type" value="Genomic_DNA"/>
</dbReference>
<dbReference type="PANTHER" id="PTHR45862">
    <property type="entry name" value="PROTEIN SGT1 HOMOLOG"/>
    <property type="match status" value="1"/>
</dbReference>
<evidence type="ECO:0000256" key="1">
    <source>
        <dbReference type="ARBA" id="ARBA00008509"/>
    </source>
</evidence>